<sequence length="410" mass="46588">MTFKELVNKVRNLVLEAKNVTIEDTENNFTSDNVEGALKEVFQSGVNAKNNVVTALNSKGAEVTTSDTWEEIKNKIDIKEGRLDLRETTLSNNYPYLVTNGAIKYIERCSGNFKTFEYEEPYFYVIKETHLIKINAIDETVVFDITLANANFSCICVTQEYLFISDNTKLYKINKTTGIEVQSIEGAYYKLCTYGEFIYGVYGDETSSTLHKIRISDMYIMLTKNLVSNGIYNFKGGKFVCNKNAIYATTEHSNSSSITTCHLSKINFDFAIAKDFRIGGYLHMKNIKFLNDFVIASDAERGIEIDSNKKSALVKYDANLNLIVYSDDSKYDNFDIYNGYIYAIYSLSSSPFVKISLNTLKRIDSYRKLTETYPSAGMFVINDIVFFISSGIFRNILSKKVYSDEKGESL</sequence>
<dbReference type="EMBL" id="CAADAN010000038">
    <property type="protein sequence ID" value="VFD36794.1"/>
    <property type="molecule type" value="Genomic_DNA"/>
</dbReference>
<reference evidence="1 2" key="1">
    <citation type="submission" date="2019-02" db="EMBL/GenBank/DDBJ databases">
        <authorList>
            <consortium name="Pathogen Informatics"/>
        </authorList>
    </citation>
    <scope>NUCLEOTIDE SEQUENCE [LARGE SCALE GENOMIC DNA]</scope>
    <source>
        <strain evidence="2">clo34</strain>
    </source>
</reference>
<protein>
    <submittedName>
        <fullName evidence="1">Uncharacterized protein</fullName>
    </submittedName>
</protein>
<dbReference type="AlphaFoldDB" id="A0AB74QJR9"/>
<organism evidence="1 2">
    <name type="scientific">Clostridioides difficile</name>
    <name type="common">Peptoclostridium difficile</name>
    <dbReference type="NCBI Taxonomy" id="1496"/>
    <lineage>
        <taxon>Bacteria</taxon>
        <taxon>Bacillati</taxon>
        <taxon>Bacillota</taxon>
        <taxon>Clostridia</taxon>
        <taxon>Peptostreptococcales</taxon>
        <taxon>Peptostreptococcaceae</taxon>
        <taxon>Clostridioides</taxon>
    </lineage>
</organism>
<evidence type="ECO:0000313" key="2">
    <source>
        <dbReference type="Proteomes" id="UP000411588"/>
    </source>
</evidence>
<accession>A0AB74QJR9</accession>
<gene>
    <name evidence="1" type="ORF">SAMEA1402399_04208</name>
</gene>
<dbReference type="Proteomes" id="UP000411588">
    <property type="component" value="Unassembled WGS sequence"/>
</dbReference>
<comment type="caution">
    <text evidence="1">The sequence shown here is derived from an EMBL/GenBank/DDBJ whole genome shotgun (WGS) entry which is preliminary data.</text>
</comment>
<evidence type="ECO:0000313" key="1">
    <source>
        <dbReference type="EMBL" id="VFD36794.1"/>
    </source>
</evidence>
<name>A0AB74QJR9_CLODI</name>
<dbReference type="RefSeq" id="WP_009898421.1">
    <property type="nucleotide sequence ID" value="NZ_BIVD01000155.1"/>
</dbReference>
<proteinExistence type="predicted"/>